<comment type="caution">
    <text evidence="1">The sequence shown here is derived from an EMBL/GenBank/DDBJ whole genome shotgun (WGS) entry which is preliminary data.</text>
</comment>
<evidence type="ECO:0000313" key="1">
    <source>
        <dbReference type="EMBL" id="OGI68125.1"/>
    </source>
</evidence>
<dbReference type="AlphaFoldDB" id="A0A1F6VEW4"/>
<proteinExistence type="predicted"/>
<name>A0A1F6VEW4_9BACT</name>
<gene>
    <name evidence="1" type="ORF">A2738_03005</name>
</gene>
<reference evidence="1 2" key="1">
    <citation type="journal article" date="2016" name="Nat. Commun.">
        <title>Thousands of microbial genomes shed light on interconnected biogeochemical processes in an aquifer system.</title>
        <authorList>
            <person name="Anantharaman K."/>
            <person name="Brown C.T."/>
            <person name="Hug L.A."/>
            <person name="Sharon I."/>
            <person name="Castelle C.J."/>
            <person name="Probst A.J."/>
            <person name="Thomas B.C."/>
            <person name="Singh A."/>
            <person name="Wilkins M.J."/>
            <person name="Karaoz U."/>
            <person name="Brodie E.L."/>
            <person name="Williams K.H."/>
            <person name="Hubbard S.S."/>
            <person name="Banfield J.F."/>
        </authorList>
    </citation>
    <scope>NUCLEOTIDE SEQUENCE [LARGE SCALE GENOMIC DNA]</scope>
</reference>
<organism evidence="1 2">
    <name type="scientific">Candidatus Nomurabacteria bacterium RIFCSPHIGHO2_01_FULL_42_15</name>
    <dbReference type="NCBI Taxonomy" id="1801742"/>
    <lineage>
        <taxon>Bacteria</taxon>
        <taxon>Candidatus Nomuraibacteriota</taxon>
    </lineage>
</organism>
<accession>A0A1F6VEW4</accession>
<protein>
    <submittedName>
        <fullName evidence="1">Uncharacterized protein</fullName>
    </submittedName>
</protein>
<sequence>MITRLFPERRFVVKATDGTTTFENNGIVQDRILVPPGYSLPAGGKRTPEVEAHLWEAGTKNGGPLPIWLGSIGAEGATESTESQVVQVFRDYPEIFCEETGVFIRIEEGFVVHFCHNDPKPKVNWSRLDTDDFVWDHLFTHRILTLCVGK</sequence>
<dbReference type="Proteomes" id="UP000178235">
    <property type="component" value="Unassembled WGS sequence"/>
</dbReference>
<dbReference type="EMBL" id="MFTS01000005">
    <property type="protein sequence ID" value="OGI68125.1"/>
    <property type="molecule type" value="Genomic_DNA"/>
</dbReference>
<evidence type="ECO:0000313" key="2">
    <source>
        <dbReference type="Proteomes" id="UP000178235"/>
    </source>
</evidence>